<dbReference type="SMART" id="SM00895">
    <property type="entry name" value="FCD"/>
    <property type="match status" value="1"/>
</dbReference>
<reference evidence="5 6" key="1">
    <citation type="submission" date="2016-10" db="EMBL/GenBank/DDBJ databases">
        <authorList>
            <person name="de Groot N.N."/>
        </authorList>
    </citation>
    <scope>NUCLEOTIDE SEQUENCE [LARGE SCALE GENOMIC DNA]</scope>
    <source>
        <strain evidence="5 6">DSM 27842</strain>
    </source>
</reference>
<accession>A0A1H8PBB1</accession>
<dbReference type="PANTHER" id="PTHR43537:SF49">
    <property type="entry name" value="TRANSCRIPTIONAL REGULATORY PROTEIN"/>
    <property type="match status" value="1"/>
</dbReference>
<proteinExistence type="predicted"/>
<dbReference type="SUPFAM" id="SSF46785">
    <property type="entry name" value="Winged helix' DNA-binding domain"/>
    <property type="match status" value="1"/>
</dbReference>
<dbReference type="STRING" id="569882.SAMN04490248_104206"/>
<organism evidence="5 6">
    <name type="scientific">Salinihabitans flavidus</name>
    <dbReference type="NCBI Taxonomy" id="569882"/>
    <lineage>
        <taxon>Bacteria</taxon>
        <taxon>Pseudomonadati</taxon>
        <taxon>Pseudomonadota</taxon>
        <taxon>Alphaproteobacteria</taxon>
        <taxon>Rhodobacterales</taxon>
        <taxon>Roseobacteraceae</taxon>
        <taxon>Salinihabitans</taxon>
    </lineage>
</organism>
<dbReference type="InterPro" id="IPR036388">
    <property type="entry name" value="WH-like_DNA-bd_sf"/>
</dbReference>
<evidence type="ECO:0000259" key="4">
    <source>
        <dbReference type="PROSITE" id="PS50949"/>
    </source>
</evidence>
<sequence>MAHSLRQKLADLVLTGELRPGDRLDEQSLATRFGVSRTPIREAIRQLAASGLIETRPRRSAVVRSFNREELGEAFEAMGEIEALCAGRAALRMNEAERLRLRSVIAASEDTCARGDRTAALELDFEFHGLLHDGARNWMLKAIAEETRMKITPYSAALFTMEDYEADLLQPHQQHAAIAQSVLDCDAVAAGKLMREHIAQTLIALETFFETASENNITSTKKGSGG</sequence>
<dbReference type="SUPFAM" id="SSF48008">
    <property type="entry name" value="GntR ligand-binding domain-like"/>
    <property type="match status" value="1"/>
</dbReference>
<dbReference type="Gene3D" id="1.10.10.10">
    <property type="entry name" value="Winged helix-like DNA-binding domain superfamily/Winged helix DNA-binding domain"/>
    <property type="match status" value="1"/>
</dbReference>
<dbReference type="SMART" id="SM00345">
    <property type="entry name" value="HTH_GNTR"/>
    <property type="match status" value="1"/>
</dbReference>
<keyword evidence="1" id="KW-0805">Transcription regulation</keyword>
<dbReference type="PRINTS" id="PR00035">
    <property type="entry name" value="HTHGNTR"/>
</dbReference>
<dbReference type="InterPro" id="IPR000524">
    <property type="entry name" value="Tscrpt_reg_HTH_GntR"/>
</dbReference>
<name>A0A1H8PBB1_9RHOB</name>
<keyword evidence="2 5" id="KW-0238">DNA-binding</keyword>
<dbReference type="Pfam" id="PF00392">
    <property type="entry name" value="GntR"/>
    <property type="match status" value="1"/>
</dbReference>
<dbReference type="Proteomes" id="UP000198893">
    <property type="component" value="Unassembled WGS sequence"/>
</dbReference>
<dbReference type="InterPro" id="IPR008920">
    <property type="entry name" value="TF_FadR/GntR_C"/>
</dbReference>
<protein>
    <submittedName>
        <fullName evidence="5">DNA-binding transcriptional regulator, GntR family</fullName>
    </submittedName>
</protein>
<evidence type="ECO:0000256" key="3">
    <source>
        <dbReference type="ARBA" id="ARBA00023163"/>
    </source>
</evidence>
<feature type="domain" description="HTH gntR-type" evidence="4">
    <location>
        <begin position="1"/>
        <end position="66"/>
    </location>
</feature>
<dbReference type="Gene3D" id="1.20.120.530">
    <property type="entry name" value="GntR ligand-binding domain-like"/>
    <property type="match status" value="1"/>
</dbReference>
<dbReference type="PROSITE" id="PS50949">
    <property type="entry name" value="HTH_GNTR"/>
    <property type="match status" value="1"/>
</dbReference>
<dbReference type="AlphaFoldDB" id="A0A1H8PBB1"/>
<keyword evidence="6" id="KW-1185">Reference proteome</keyword>
<dbReference type="InterPro" id="IPR011711">
    <property type="entry name" value="GntR_C"/>
</dbReference>
<dbReference type="GO" id="GO:0003700">
    <property type="term" value="F:DNA-binding transcription factor activity"/>
    <property type="evidence" value="ECO:0007669"/>
    <property type="project" value="InterPro"/>
</dbReference>
<evidence type="ECO:0000313" key="5">
    <source>
        <dbReference type="EMBL" id="SEO38823.1"/>
    </source>
</evidence>
<dbReference type="GO" id="GO:0003677">
    <property type="term" value="F:DNA binding"/>
    <property type="evidence" value="ECO:0007669"/>
    <property type="project" value="UniProtKB-KW"/>
</dbReference>
<evidence type="ECO:0000256" key="2">
    <source>
        <dbReference type="ARBA" id="ARBA00023125"/>
    </source>
</evidence>
<dbReference type="RefSeq" id="WP_093116344.1">
    <property type="nucleotide sequence ID" value="NZ_FODS01000004.1"/>
</dbReference>
<dbReference type="Pfam" id="PF07729">
    <property type="entry name" value="FCD"/>
    <property type="match status" value="1"/>
</dbReference>
<dbReference type="OrthoDB" id="7620579at2"/>
<evidence type="ECO:0000313" key="6">
    <source>
        <dbReference type="Proteomes" id="UP000198893"/>
    </source>
</evidence>
<keyword evidence="3" id="KW-0804">Transcription</keyword>
<dbReference type="PANTHER" id="PTHR43537">
    <property type="entry name" value="TRANSCRIPTIONAL REGULATOR, GNTR FAMILY"/>
    <property type="match status" value="1"/>
</dbReference>
<dbReference type="EMBL" id="FODS01000004">
    <property type="protein sequence ID" value="SEO38823.1"/>
    <property type="molecule type" value="Genomic_DNA"/>
</dbReference>
<dbReference type="InterPro" id="IPR036390">
    <property type="entry name" value="WH_DNA-bd_sf"/>
</dbReference>
<dbReference type="CDD" id="cd07377">
    <property type="entry name" value="WHTH_GntR"/>
    <property type="match status" value="1"/>
</dbReference>
<evidence type="ECO:0000256" key="1">
    <source>
        <dbReference type="ARBA" id="ARBA00023015"/>
    </source>
</evidence>
<gene>
    <name evidence="5" type="ORF">SAMN04490248_104206</name>
</gene>